<organism evidence="7 8">
    <name type="scientific">Mycena rosella</name>
    <name type="common">Pink bonnet</name>
    <name type="synonym">Agaricus rosellus</name>
    <dbReference type="NCBI Taxonomy" id="1033263"/>
    <lineage>
        <taxon>Eukaryota</taxon>
        <taxon>Fungi</taxon>
        <taxon>Dikarya</taxon>
        <taxon>Basidiomycota</taxon>
        <taxon>Agaricomycotina</taxon>
        <taxon>Agaricomycetes</taxon>
        <taxon>Agaricomycetidae</taxon>
        <taxon>Agaricales</taxon>
        <taxon>Marasmiineae</taxon>
        <taxon>Mycenaceae</taxon>
        <taxon>Mycena</taxon>
    </lineage>
</organism>
<keyword evidence="3 4" id="KW-0862">Zinc</keyword>
<feature type="zinc finger region" description="C3H1-type" evidence="4">
    <location>
        <begin position="2"/>
        <end position="29"/>
    </location>
</feature>
<evidence type="ECO:0000256" key="4">
    <source>
        <dbReference type="PROSITE-ProRule" id="PRU00723"/>
    </source>
</evidence>
<dbReference type="EMBL" id="JARKIE010000015">
    <property type="protein sequence ID" value="KAJ7702223.1"/>
    <property type="molecule type" value="Genomic_DNA"/>
</dbReference>
<accession>A0AAD7E0C6</accession>
<feature type="domain" description="C3H1-type" evidence="6">
    <location>
        <begin position="2"/>
        <end position="29"/>
    </location>
</feature>
<dbReference type="PROSITE" id="PS50103">
    <property type="entry name" value="ZF_C3H1"/>
    <property type="match status" value="2"/>
</dbReference>
<dbReference type="Gene3D" id="4.10.1000.10">
    <property type="entry name" value="Zinc finger, CCCH-type"/>
    <property type="match status" value="2"/>
</dbReference>
<evidence type="ECO:0000256" key="3">
    <source>
        <dbReference type="ARBA" id="ARBA00022833"/>
    </source>
</evidence>
<dbReference type="InterPro" id="IPR000571">
    <property type="entry name" value="Znf_CCCH"/>
</dbReference>
<feature type="compositionally biased region" description="Basic and acidic residues" evidence="5">
    <location>
        <begin position="65"/>
        <end position="85"/>
    </location>
</feature>
<feature type="zinc finger region" description="C3H1-type" evidence="4">
    <location>
        <begin position="75"/>
        <end position="102"/>
    </location>
</feature>
<protein>
    <recommendedName>
        <fullName evidence="6">C3H1-type domain-containing protein</fullName>
    </recommendedName>
</protein>
<gene>
    <name evidence="7" type="ORF">B0H17DRAFT_1043251</name>
</gene>
<evidence type="ECO:0000259" key="6">
    <source>
        <dbReference type="PROSITE" id="PS50103"/>
    </source>
</evidence>
<dbReference type="Pfam" id="PF14608">
    <property type="entry name" value="zf-CCCH_2"/>
    <property type="match status" value="1"/>
</dbReference>
<dbReference type="Proteomes" id="UP001221757">
    <property type="component" value="Unassembled WGS sequence"/>
</dbReference>
<reference evidence="7" key="1">
    <citation type="submission" date="2023-03" db="EMBL/GenBank/DDBJ databases">
        <title>Massive genome expansion in bonnet fungi (Mycena s.s.) driven by repeated elements and novel gene families across ecological guilds.</title>
        <authorList>
            <consortium name="Lawrence Berkeley National Laboratory"/>
            <person name="Harder C.B."/>
            <person name="Miyauchi S."/>
            <person name="Viragh M."/>
            <person name="Kuo A."/>
            <person name="Thoen E."/>
            <person name="Andreopoulos B."/>
            <person name="Lu D."/>
            <person name="Skrede I."/>
            <person name="Drula E."/>
            <person name="Henrissat B."/>
            <person name="Morin E."/>
            <person name="Kohler A."/>
            <person name="Barry K."/>
            <person name="LaButti K."/>
            <person name="Morin E."/>
            <person name="Salamov A."/>
            <person name="Lipzen A."/>
            <person name="Mereny Z."/>
            <person name="Hegedus B."/>
            <person name="Baldrian P."/>
            <person name="Stursova M."/>
            <person name="Weitz H."/>
            <person name="Taylor A."/>
            <person name="Grigoriev I.V."/>
            <person name="Nagy L.G."/>
            <person name="Martin F."/>
            <person name="Kauserud H."/>
        </authorList>
    </citation>
    <scope>NUCLEOTIDE SEQUENCE</scope>
    <source>
        <strain evidence="7">CBHHK067</strain>
    </source>
</reference>
<dbReference type="SMART" id="SM00356">
    <property type="entry name" value="ZnF_C3H1"/>
    <property type="match status" value="2"/>
</dbReference>
<dbReference type="AlphaFoldDB" id="A0AAD7E0C6"/>
<feature type="compositionally biased region" description="Low complexity" evidence="5">
    <location>
        <begin position="48"/>
        <end position="64"/>
    </location>
</feature>
<dbReference type="Pfam" id="PF18044">
    <property type="entry name" value="zf-CCCH_4"/>
    <property type="match status" value="1"/>
</dbReference>
<evidence type="ECO:0000256" key="5">
    <source>
        <dbReference type="SAM" id="MobiDB-lite"/>
    </source>
</evidence>
<comment type="caution">
    <text evidence="7">The sequence shown here is derived from an EMBL/GenBank/DDBJ whole genome shotgun (WGS) entry which is preliminary data.</text>
</comment>
<evidence type="ECO:0000256" key="2">
    <source>
        <dbReference type="ARBA" id="ARBA00022771"/>
    </source>
</evidence>
<evidence type="ECO:0000256" key="1">
    <source>
        <dbReference type="ARBA" id="ARBA00022723"/>
    </source>
</evidence>
<dbReference type="InterPro" id="IPR041367">
    <property type="entry name" value="Znf-CCCH_4"/>
</dbReference>
<feature type="domain" description="C3H1-type" evidence="6">
    <location>
        <begin position="75"/>
        <end position="102"/>
    </location>
</feature>
<keyword evidence="1 4" id="KW-0479">Metal-binding</keyword>
<proteinExistence type="predicted"/>
<name>A0AAD7E0C6_MYCRO</name>
<dbReference type="InterPro" id="IPR036855">
    <property type="entry name" value="Znf_CCCH_sf"/>
</dbReference>
<keyword evidence="8" id="KW-1185">Reference proteome</keyword>
<feature type="region of interest" description="Disordered" evidence="5">
    <location>
        <begin position="29"/>
        <end position="88"/>
    </location>
</feature>
<dbReference type="GO" id="GO:0008270">
    <property type="term" value="F:zinc ion binding"/>
    <property type="evidence" value="ECO:0007669"/>
    <property type="project" value="UniProtKB-KW"/>
</dbReference>
<evidence type="ECO:0000313" key="7">
    <source>
        <dbReference type="EMBL" id="KAJ7702223.1"/>
    </source>
</evidence>
<sequence length="114" mass="12724">MEGRARTCRFFAQGRCTYGDSCKFIHQADARAPQQVSSGRKRVPPSAPSDAAGPSSNPGSSAPQRRPDPDRPRPKRGEIPCRAWRDGNCPNGAKCWFGHDPQVWYTRPRTKNEE</sequence>
<dbReference type="SUPFAM" id="SSF90229">
    <property type="entry name" value="CCCH zinc finger"/>
    <property type="match status" value="2"/>
</dbReference>
<evidence type="ECO:0000313" key="8">
    <source>
        <dbReference type="Proteomes" id="UP001221757"/>
    </source>
</evidence>
<keyword evidence="2 4" id="KW-0863">Zinc-finger</keyword>